<feature type="region of interest" description="Disordered" evidence="1">
    <location>
        <begin position="1"/>
        <end position="39"/>
    </location>
</feature>
<sequence length="88" mass="9912">MSVNQSQPDVNGTQAASQPSSRKRLRSKSADPIASSMNRFSDMMKEAMKKTYEAFKEFGQILATNKANKYEQITQELQKIGIRLVDLV</sequence>
<comment type="caution">
    <text evidence="2">The sequence shown here is derived from an EMBL/GenBank/DDBJ whole genome shotgun (WGS) entry which is preliminary data.</text>
</comment>
<proteinExistence type="predicted"/>
<accession>A0AAD9TVM0</accession>
<evidence type="ECO:0000256" key="1">
    <source>
        <dbReference type="SAM" id="MobiDB-lite"/>
    </source>
</evidence>
<name>A0AAD9TVM0_9ROSI</name>
<dbReference type="AlphaFoldDB" id="A0AAD9TVM0"/>
<evidence type="ECO:0000313" key="3">
    <source>
        <dbReference type="Proteomes" id="UP001280121"/>
    </source>
</evidence>
<reference evidence="2" key="1">
    <citation type="journal article" date="2023" name="Plant J.">
        <title>Genome sequences and population genomics provide insights into the demographic history, inbreeding, and mutation load of two 'living fossil' tree species of Dipteronia.</title>
        <authorList>
            <person name="Feng Y."/>
            <person name="Comes H.P."/>
            <person name="Chen J."/>
            <person name="Zhu S."/>
            <person name="Lu R."/>
            <person name="Zhang X."/>
            <person name="Li P."/>
            <person name="Qiu J."/>
            <person name="Olsen K.M."/>
            <person name="Qiu Y."/>
        </authorList>
    </citation>
    <scope>NUCLEOTIDE SEQUENCE</scope>
    <source>
        <strain evidence="2">KIB01</strain>
    </source>
</reference>
<feature type="compositionally biased region" description="Polar residues" evidence="1">
    <location>
        <begin position="1"/>
        <end position="20"/>
    </location>
</feature>
<organism evidence="2 3">
    <name type="scientific">Dipteronia dyeriana</name>
    <dbReference type="NCBI Taxonomy" id="168575"/>
    <lineage>
        <taxon>Eukaryota</taxon>
        <taxon>Viridiplantae</taxon>
        <taxon>Streptophyta</taxon>
        <taxon>Embryophyta</taxon>
        <taxon>Tracheophyta</taxon>
        <taxon>Spermatophyta</taxon>
        <taxon>Magnoliopsida</taxon>
        <taxon>eudicotyledons</taxon>
        <taxon>Gunneridae</taxon>
        <taxon>Pentapetalae</taxon>
        <taxon>rosids</taxon>
        <taxon>malvids</taxon>
        <taxon>Sapindales</taxon>
        <taxon>Sapindaceae</taxon>
        <taxon>Hippocastanoideae</taxon>
        <taxon>Acereae</taxon>
        <taxon>Dipteronia</taxon>
    </lineage>
</organism>
<dbReference type="Proteomes" id="UP001280121">
    <property type="component" value="Unassembled WGS sequence"/>
</dbReference>
<protein>
    <submittedName>
        <fullName evidence="2">Uncharacterized protein</fullName>
    </submittedName>
</protein>
<dbReference type="EMBL" id="JANJYI010000007">
    <property type="protein sequence ID" value="KAK2642604.1"/>
    <property type="molecule type" value="Genomic_DNA"/>
</dbReference>
<keyword evidence="3" id="KW-1185">Reference proteome</keyword>
<evidence type="ECO:0000313" key="2">
    <source>
        <dbReference type="EMBL" id="KAK2642604.1"/>
    </source>
</evidence>
<gene>
    <name evidence="2" type="ORF">Ddye_024367</name>
</gene>